<reference evidence="2 3" key="1">
    <citation type="submission" date="2019-06" db="EMBL/GenBank/DDBJ databases">
        <authorList>
            <person name="Rodrigo-Torres L."/>
            <person name="Arahal R. D."/>
            <person name="Lucena T."/>
        </authorList>
    </citation>
    <scope>NUCLEOTIDE SEQUENCE [LARGE SCALE GENOMIC DNA]</scope>
    <source>
        <strain evidence="2 3">SW08-7</strain>
    </source>
</reference>
<name>A0A564FZB2_9HYPH</name>
<evidence type="ECO:0000313" key="3">
    <source>
        <dbReference type="Proteomes" id="UP000401717"/>
    </source>
</evidence>
<dbReference type="Proteomes" id="UP000401717">
    <property type="component" value="Unassembled WGS sequence"/>
</dbReference>
<evidence type="ECO:0000313" key="2">
    <source>
        <dbReference type="EMBL" id="VUF13030.1"/>
    </source>
</evidence>
<reference evidence="1" key="2">
    <citation type="journal article" date="2021" name="Front. Microbiol.">
        <title>Comprehensive Comparative Genomics and Phenotyping of Methylobacterium Species.</title>
        <authorList>
            <person name="Alessa O."/>
            <person name="Ogura Y."/>
            <person name="Fujitani Y."/>
            <person name="Takami H."/>
            <person name="Hayashi T."/>
            <person name="Sahin N."/>
            <person name="Tani A."/>
        </authorList>
    </citation>
    <scope>NUCLEOTIDE SEQUENCE</scope>
    <source>
        <strain evidence="1">DSM 22415</strain>
    </source>
</reference>
<organism evidence="2 3">
    <name type="scientific">Methylobacterium dankookense</name>
    <dbReference type="NCBI Taxonomy" id="560405"/>
    <lineage>
        <taxon>Bacteria</taxon>
        <taxon>Pseudomonadati</taxon>
        <taxon>Pseudomonadota</taxon>
        <taxon>Alphaproteobacteria</taxon>
        <taxon>Hyphomicrobiales</taxon>
        <taxon>Methylobacteriaceae</taxon>
        <taxon>Methylobacterium</taxon>
    </lineage>
</organism>
<evidence type="ECO:0000313" key="4">
    <source>
        <dbReference type="Proteomes" id="UP001055303"/>
    </source>
</evidence>
<dbReference type="OrthoDB" id="8000995at2"/>
<evidence type="ECO:0000313" key="1">
    <source>
        <dbReference type="EMBL" id="GJD54335.1"/>
    </source>
</evidence>
<accession>A0A564FZB2</accession>
<dbReference type="EMBL" id="BPQI01000004">
    <property type="protein sequence ID" value="GJD54335.1"/>
    <property type="molecule type" value="Genomic_DNA"/>
</dbReference>
<dbReference type="Proteomes" id="UP001055303">
    <property type="component" value="Unassembled WGS sequence"/>
</dbReference>
<dbReference type="RefSeq" id="WP_144764678.1">
    <property type="nucleotide sequence ID" value="NZ_BPQI01000004.1"/>
</dbReference>
<sequence>MEIEQVAEMARAVAALPKGERDFFDGMVADERARAADVARIAKLRAMSDLEVISAALDAGVALRHRAHRPGNTELEVNTHKAEAVLRDAGFVRTGGITLEQAFRAGFRSSAEGWNYEIKGEEAFARQAFKDEMASELARLTPGDGA</sequence>
<keyword evidence="4" id="KW-1185">Reference proteome</keyword>
<reference evidence="1" key="3">
    <citation type="submission" date="2021-08" db="EMBL/GenBank/DDBJ databases">
        <authorList>
            <person name="Tani A."/>
            <person name="Ola A."/>
            <person name="Ogura Y."/>
            <person name="Katsura K."/>
            <person name="Hayashi T."/>
        </authorList>
    </citation>
    <scope>NUCLEOTIDE SEQUENCE</scope>
    <source>
        <strain evidence="1">DSM 22415</strain>
    </source>
</reference>
<dbReference type="AlphaFoldDB" id="A0A564FZB2"/>
<gene>
    <name evidence="1" type="ORF">IFDJLNFL_0206</name>
    <name evidence="2" type="ORF">MTDSW087_02728</name>
</gene>
<protein>
    <submittedName>
        <fullName evidence="2">Uncharacterized protein</fullName>
    </submittedName>
</protein>
<proteinExistence type="predicted"/>
<dbReference type="EMBL" id="CABFVH010000015">
    <property type="protein sequence ID" value="VUF13030.1"/>
    <property type="molecule type" value="Genomic_DNA"/>
</dbReference>